<dbReference type="Proteomes" id="UP000438914">
    <property type="component" value="Unassembled WGS sequence"/>
</dbReference>
<evidence type="ECO:0000256" key="15">
    <source>
        <dbReference type="SAM" id="MobiDB-lite"/>
    </source>
</evidence>
<comment type="catalytic activity">
    <reaction evidence="11">
        <text>a 5,6-dihydrouridine in tRNA + NAD(+) = a uridine in tRNA + NADH + H(+)</text>
        <dbReference type="Rhea" id="RHEA:54452"/>
        <dbReference type="Rhea" id="RHEA-COMP:13339"/>
        <dbReference type="Rhea" id="RHEA-COMP:13887"/>
        <dbReference type="ChEBI" id="CHEBI:15378"/>
        <dbReference type="ChEBI" id="CHEBI:57540"/>
        <dbReference type="ChEBI" id="CHEBI:57945"/>
        <dbReference type="ChEBI" id="CHEBI:65315"/>
        <dbReference type="ChEBI" id="CHEBI:74443"/>
    </reaction>
</comment>
<comment type="similarity">
    <text evidence="12">Belongs to the dus family.</text>
</comment>
<evidence type="ECO:0000256" key="5">
    <source>
        <dbReference type="ARBA" id="ARBA00022643"/>
    </source>
</evidence>
<evidence type="ECO:0000256" key="6">
    <source>
        <dbReference type="ARBA" id="ARBA00022694"/>
    </source>
</evidence>
<reference evidence="17 18" key="1">
    <citation type="submission" date="2019-08" db="EMBL/GenBank/DDBJ databases">
        <title>In-depth cultivation of the pig gut microbiome towards novel bacterial diversity and tailored functional studies.</title>
        <authorList>
            <person name="Wylensek D."/>
            <person name="Hitch T.C.A."/>
            <person name="Clavel T."/>
        </authorList>
    </citation>
    <scope>NUCLEOTIDE SEQUENCE [LARGE SCALE GENOMIC DNA]</scope>
    <source>
        <strain evidence="17 18">LKV-178-WT-2A</strain>
    </source>
</reference>
<keyword evidence="5 12" id="KW-0288">FMN</keyword>
<keyword evidence="8" id="KW-0694">RNA-binding</keyword>
<keyword evidence="6 12" id="KW-0819">tRNA processing</keyword>
<protein>
    <recommendedName>
        <fullName evidence="12">tRNA-dihydrouridine synthase</fullName>
        <ecNumber evidence="12">1.3.1.-</ecNumber>
    </recommendedName>
</protein>
<dbReference type="InterPro" id="IPR004652">
    <property type="entry name" value="DusB-like"/>
</dbReference>
<evidence type="ECO:0000256" key="2">
    <source>
        <dbReference type="ARBA" id="ARBA00002790"/>
    </source>
</evidence>
<feature type="binding site" evidence="14">
    <location>
        <position position="71"/>
    </location>
    <ligand>
        <name>FMN</name>
        <dbReference type="ChEBI" id="CHEBI:58210"/>
    </ligand>
</feature>
<dbReference type="GO" id="GO:0000049">
    <property type="term" value="F:tRNA binding"/>
    <property type="evidence" value="ECO:0007669"/>
    <property type="project" value="UniProtKB-KW"/>
</dbReference>
<evidence type="ECO:0000256" key="8">
    <source>
        <dbReference type="ARBA" id="ARBA00022884"/>
    </source>
</evidence>
<evidence type="ECO:0000256" key="4">
    <source>
        <dbReference type="ARBA" id="ARBA00022630"/>
    </source>
</evidence>
<evidence type="ECO:0000256" key="1">
    <source>
        <dbReference type="ARBA" id="ARBA00001917"/>
    </source>
</evidence>
<dbReference type="Pfam" id="PF01207">
    <property type="entry name" value="Dus"/>
    <property type="match status" value="1"/>
</dbReference>
<comment type="function">
    <text evidence="2 12">Catalyzes the synthesis of 5,6-dihydrouridine (D), a modified base found in the D-loop of most tRNAs, via the reduction of the C5-C6 double bond in target uridines.</text>
</comment>
<dbReference type="CDD" id="cd02801">
    <property type="entry name" value="DUS_like_FMN"/>
    <property type="match status" value="1"/>
</dbReference>
<feature type="binding site" evidence="14">
    <location>
        <position position="170"/>
    </location>
    <ligand>
        <name>FMN</name>
        <dbReference type="ChEBI" id="CHEBI:58210"/>
    </ligand>
</feature>
<feature type="binding site" evidence="14">
    <location>
        <position position="140"/>
    </location>
    <ligand>
        <name>FMN</name>
        <dbReference type="ChEBI" id="CHEBI:58210"/>
    </ligand>
</feature>
<gene>
    <name evidence="17" type="primary">dusB</name>
    <name evidence="17" type="ORF">FYJ73_06440</name>
</gene>
<evidence type="ECO:0000256" key="7">
    <source>
        <dbReference type="ARBA" id="ARBA00022857"/>
    </source>
</evidence>
<evidence type="ECO:0000256" key="3">
    <source>
        <dbReference type="ARBA" id="ARBA00022555"/>
    </source>
</evidence>
<feature type="compositionally biased region" description="Low complexity" evidence="15">
    <location>
        <begin position="342"/>
        <end position="357"/>
    </location>
</feature>
<keyword evidence="7" id="KW-0521">NADP</keyword>
<sequence length="357" mass="39614">MKIGNIDFGERPLFLAPMEDVTDVGFRMLCKRFGAAMVYTEFVSADAIIRSIKSTLDKMHINDEERPVGIQIYGKDVDSMVEAAKIVESVHPDIIDINFGCPVKKVAGKGAGAGMLKNIPLLLDITREVVKAVKTPVTVKTRLGWDKENLIITDLAEQLQDCGIQALTIHGRTRSQMYTGNADWTLIKAVKDNPRIHIPIIGNGDITTPQEAEEAFDNYGVDAVMVGRATFGHPWIFQEMRQYIDAEKARKEGGTPVVPAVLTIDDKIDILEEQLRINVERIDEYRGILHTRRHLAASPIFKGIPNFRQTRIAMLRAETVEALTDILEQCRAFLKSSEKAQAESSGEAQAESGKAQA</sequence>
<dbReference type="GO" id="GO:0050660">
    <property type="term" value="F:flavin adenine dinucleotide binding"/>
    <property type="evidence" value="ECO:0007669"/>
    <property type="project" value="InterPro"/>
</dbReference>
<comment type="cofactor">
    <cofactor evidence="1 12 14">
        <name>FMN</name>
        <dbReference type="ChEBI" id="CHEBI:58210"/>
    </cofactor>
</comment>
<dbReference type="InterPro" id="IPR001269">
    <property type="entry name" value="DUS_fam"/>
</dbReference>
<accession>A0A7K0KEE5</accession>
<dbReference type="EMBL" id="VUNG01000012">
    <property type="protein sequence ID" value="MST84307.1"/>
    <property type="molecule type" value="Genomic_DNA"/>
</dbReference>
<keyword evidence="3" id="KW-0820">tRNA-binding</keyword>
<dbReference type="RefSeq" id="WP_154533895.1">
    <property type="nucleotide sequence ID" value="NZ_VUNG01000012.1"/>
</dbReference>
<dbReference type="InterPro" id="IPR018517">
    <property type="entry name" value="tRNA_hU_synthase_CS"/>
</dbReference>
<dbReference type="EC" id="1.3.1.-" evidence="12"/>
<evidence type="ECO:0000256" key="11">
    <source>
        <dbReference type="ARBA" id="ARBA00048802"/>
    </source>
</evidence>
<dbReference type="AlphaFoldDB" id="A0A7K0KEE5"/>
<keyword evidence="18" id="KW-1185">Reference proteome</keyword>
<organism evidence="17 18">
    <name type="scientific">Hallella mizrahii</name>
    <dbReference type="NCBI Taxonomy" id="2606637"/>
    <lineage>
        <taxon>Bacteria</taxon>
        <taxon>Pseudomonadati</taxon>
        <taxon>Bacteroidota</taxon>
        <taxon>Bacteroidia</taxon>
        <taxon>Bacteroidales</taxon>
        <taxon>Prevotellaceae</taxon>
        <taxon>Hallella</taxon>
    </lineage>
</organism>
<evidence type="ECO:0000313" key="17">
    <source>
        <dbReference type="EMBL" id="MST84307.1"/>
    </source>
</evidence>
<evidence type="ECO:0000259" key="16">
    <source>
        <dbReference type="Pfam" id="PF01207"/>
    </source>
</evidence>
<dbReference type="SUPFAM" id="SSF51395">
    <property type="entry name" value="FMN-linked oxidoreductases"/>
    <property type="match status" value="1"/>
</dbReference>
<name>A0A7K0KEE5_9BACT</name>
<comment type="catalytic activity">
    <reaction evidence="10">
        <text>a 5,6-dihydrouridine in tRNA + NADP(+) = a uridine in tRNA + NADPH + H(+)</text>
        <dbReference type="Rhea" id="RHEA:23624"/>
        <dbReference type="Rhea" id="RHEA-COMP:13339"/>
        <dbReference type="Rhea" id="RHEA-COMP:13887"/>
        <dbReference type="ChEBI" id="CHEBI:15378"/>
        <dbReference type="ChEBI" id="CHEBI:57783"/>
        <dbReference type="ChEBI" id="CHEBI:58349"/>
        <dbReference type="ChEBI" id="CHEBI:65315"/>
        <dbReference type="ChEBI" id="CHEBI:74443"/>
    </reaction>
</comment>
<keyword evidence="9 12" id="KW-0560">Oxidoreductase</keyword>
<dbReference type="GO" id="GO:0017150">
    <property type="term" value="F:tRNA dihydrouridine synthase activity"/>
    <property type="evidence" value="ECO:0007669"/>
    <property type="project" value="InterPro"/>
</dbReference>
<evidence type="ECO:0000313" key="18">
    <source>
        <dbReference type="Proteomes" id="UP000438914"/>
    </source>
</evidence>
<dbReference type="Gene3D" id="1.10.1200.80">
    <property type="entry name" value="Putative flavin oxidoreducatase, domain 2"/>
    <property type="match status" value="1"/>
</dbReference>
<feature type="domain" description="DUS-like FMN-binding" evidence="16">
    <location>
        <begin position="15"/>
        <end position="317"/>
    </location>
</feature>
<feature type="active site" description="Proton donor" evidence="13">
    <location>
        <position position="101"/>
    </location>
</feature>
<feature type="region of interest" description="Disordered" evidence="15">
    <location>
        <begin position="338"/>
        <end position="357"/>
    </location>
</feature>
<evidence type="ECO:0000256" key="13">
    <source>
        <dbReference type="PIRSR" id="PIRSR006621-1"/>
    </source>
</evidence>
<proteinExistence type="inferred from homology"/>
<dbReference type="InterPro" id="IPR024036">
    <property type="entry name" value="tRNA-dHydroUridine_Synthase_C"/>
</dbReference>
<keyword evidence="4 12" id="KW-0285">Flavoprotein</keyword>
<evidence type="ECO:0000256" key="14">
    <source>
        <dbReference type="PIRSR" id="PIRSR006621-2"/>
    </source>
</evidence>
<evidence type="ECO:0000256" key="10">
    <source>
        <dbReference type="ARBA" id="ARBA00048205"/>
    </source>
</evidence>
<dbReference type="PANTHER" id="PTHR45846:SF1">
    <property type="entry name" value="TRNA-DIHYDROURIDINE(47) SYNTHASE [NAD(P)(+)]-LIKE"/>
    <property type="match status" value="1"/>
</dbReference>
<evidence type="ECO:0000256" key="12">
    <source>
        <dbReference type="PIRNR" id="PIRNR006621"/>
    </source>
</evidence>
<dbReference type="InterPro" id="IPR035587">
    <property type="entry name" value="DUS-like_FMN-bd"/>
</dbReference>
<dbReference type="PIRSF" id="PIRSF006621">
    <property type="entry name" value="Dus"/>
    <property type="match status" value="1"/>
</dbReference>
<dbReference type="PROSITE" id="PS01136">
    <property type="entry name" value="UPF0034"/>
    <property type="match status" value="1"/>
</dbReference>
<comment type="caution">
    <text evidence="17">The sequence shown here is derived from an EMBL/GenBank/DDBJ whole genome shotgun (WGS) entry which is preliminary data.</text>
</comment>
<dbReference type="Gene3D" id="3.20.20.70">
    <property type="entry name" value="Aldolase class I"/>
    <property type="match status" value="1"/>
</dbReference>
<evidence type="ECO:0000256" key="9">
    <source>
        <dbReference type="ARBA" id="ARBA00023002"/>
    </source>
</evidence>
<feature type="binding site" evidence="14">
    <location>
        <begin position="227"/>
        <end position="228"/>
    </location>
    <ligand>
        <name>FMN</name>
        <dbReference type="ChEBI" id="CHEBI:58210"/>
    </ligand>
</feature>
<dbReference type="NCBIfam" id="TIGR00737">
    <property type="entry name" value="nifR3_yhdG"/>
    <property type="match status" value="1"/>
</dbReference>
<dbReference type="InterPro" id="IPR013785">
    <property type="entry name" value="Aldolase_TIM"/>
</dbReference>
<keyword evidence="14" id="KW-0547">Nucleotide-binding</keyword>
<dbReference type="PANTHER" id="PTHR45846">
    <property type="entry name" value="TRNA-DIHYDROURIDINE(47) SYNTHASE [NAD(P)(+)]-LIKE"/>
    <property type="match status" value="1"/>
</dbReference>